<dbReference type="Proteomes" id="UP001281147">
    <property type="component" value="Unassembled WGS sequence"/>
</dbReference>
<comment type="caution">
    <text evidence="1">The sequence shown here is derived from an EMBL/GenBank/DDBJ whole genome shotgun (WGS) entry which is preliminary data.</text>
</comment>
<sequence>MKGSFSPMRSAAAPDLHSKPVFVESPQKTSSPNLQILRQKNHTTATRLSEYLHDMTEGSGTQKGTQRKASQNDVETLGDHASDEQQRSGDESEKGWSETASPKPSQPQLSRTAKICILGPVTLTYFLWFLDLAVISTATPAITSEFNSLADVGWYGGAYQLASSAFTPLTGKIFRSFSIKWTFITFFLIFELGSVLCGAAQSSAMFIVGRAIAGIGCSGISTGALTIIAAILPPRASAQALGVNMGLGQLGLAVGPIIGGAFTEFASWRWCFYINLPIGAVVLALLLLFRIPEPEPKKPAREVFGTAVKSLDLPGFALISPAVTMLLLGLQFGGNDYAWKSSVVIGLIVGAAATFVCFLLWEHRQGDDAMVPFAMLTNRVIWAAAGNMAFVLASILIADFYLAIYFQAVNNDSPLMSGVHLLPTCIGIVLFTIISGVLIEKLGYYLPWMVGGSIISAIGYGLLSLLAPNTPAPNWIGYQVFYGVGSGCTTVGAYIAVQNLVPAAQIPTAMAIVIFFQGMGGAVFLVVANAIFTNSLRQLLQQGVAKIGFTPDIIVNAGARGIRQLGLERGQLATVLKAYSDSIDNVMYLGIGAACVALGFACALGWKDIRVEKELNKVQKAEVSPTESKDVV</sequence>
<organism evidence="1 2">
    <name type="scientific">Vermiconidia calcicola</name>
    <dbReference type="NCBI Taxonomy" id="1690605"/>
    <lineage>
        <taxon>Eukaryota</taxon>
        <taxon>Fungi</taxon>
        <taxon>Dikarya</taxon>
        <taxon>Ascomycota</taxon>
        <taxon>Pezizomycotina</taxon>
        <taxon>Dothideomycetes</taxon>
        <taxon>Dothideomycetidae</taxon>
        <taxon>Mycosphaerellales</taxon>
        <taxon>Extremaceae</taxon>
        <taxon>Vermiconidia</taxon>
    </lineage>
</organism>
<name>A0ACC3NJU7_9PEZI</name>
<reference evidence="1" key="1">
    <citation type="submission" date="2023-07" db="EMBL/GenBank/DDBJ databases">
        <title>Black Yeasts Isolated from many extreme environments.</title>
        <authorList>
            <person name="Coleine C."/>
            <person name="Stajich J.E."/>
            <person name="Selbmann L."/>
        </authorList>
    </citation>
    <scope>NUCLEOTIDE SEQUENCE</scope>
    <source>
        <strain evidence="1">CCFEE 5714</strain>
    </source>
</reference>
<evidence type="ECO:0000313" key="2">
    <source>
        <dbReference type="Proteomes" id="UP001281147"/>
    </source>
</evidence>
<evidence type="ECO:0000313" key="1">
    <source>
        <dbReference type="EMBL" id="KAK3718108.1"/>
    </source>
</evidence>
<keyword evidence="2" id="KW-1185">Reference proteome</keyword>
<dbReference type="EMBL" id="JAUTXU010000033">
    <property type="protein sequence ID" value="KAK3718108.1"/>
    <property type="molecule type" value="Genomic_DNA"/>
</dbReference>
<gene>
    <name evidence="1" type="ORF">LTR37_005223</name>
</gene>
<accession>A0ACC3NJU7</accession>
<protein>
    <submittedName>
        <fullName evidence="1">Uncharacterized protein</fullName>
    </submittedName>
</protein>
<proteinExistence type="predicted"/>